<comment type="similarity">
    <text evidence="1">Belongs to the helicase family. RecQ subfamily.</text>
</comment>
<keyword evidence="9" id="KW-1185">Reference proteome</keyword>
<evidence type="ECO:0000313" key="8">
    <source>
        <dbReference type="EMBL" id="CAC5383778.1"/>
    </source>
</evidence>
<dbReference type="PANTHER" id="PTHR13710">
    <property type="entry name" value="DNA HELICASE RECQ FAMILY MEMBER"/>
    <property type="match status" value="1"/>
</dbReference>
<dbReference type="InterPro" id="IPR001650">
    <property type="entry name" value="Helicase_C-like"/>
</dbReference>
<protein>
    <recommendedName>
        <fullName evidence="5">DNA 3'-5' helicase</fullName>
        <ecNumber evidence="5">5.6.2.4</ecNumber>
    </recommendedName>
</protein>
<name>A0A6J8BIF4_MYTCO</name>
<dbReference type="Gene3D" id="3.40.50.300">
    <property type="entry name" value="P-loop containing nucleotide triphosphate hydrolases"/>
    <property type="match status" value="2"/>
</dbReference>
<dbReference type="Proteomes" id="UP000507470">
    <property type="component" value="Unassembled WGS sequence"/>
</dbReference>
<evidence type="ECO:0000256" key="5">
    <source>
        <dbReference type="ARBA" id="ARBA00034808"/>
    </source>
</evidence>
<dbReference type="PROSITE" id="PS51194">
    <property type="entry name" value="HELICASE_CTER"/>
    <property type="match status" value="1"/>
</dbReference>
<dbReference type="EMBL" id="CACVKT020003445">
    <property type="protein sequence ID" value="CAC5383778.1"/>
    <property type="molecule type" value="Genomic_DNA"/>
</dbReference>
<proteinExistence type="inferred from homology"/>
<comment type="catalytic activity">
    <reaction evidence="4">
        <text>Couples ATP hydrolysis with the unwinding of duplex DNA by translocating in the 3'-5' direction.</text>
        <dbReference type="EC" id="5.6.2.4"/>
    </reaction>
</comment>
<feature type="domain" description="Helicase ATP-binding" evidence="6">
    <location>
        <begin position="30"/>
        <end position="203"/>
    </location>
</feature>
<reference evidence="8 9" key="1">
    <citation type="submission" date="2020-06" db="EMBL/GenBank/DDBJ databases">
        <authorList>
            <person name="Li R."/>
            <person name="Bekaert M."/>
        </authorList>
    </citation>
    <scope>NUCLEOTIDE SEQUENCE [LARGE SCALE GENOMIC DNA]</scope>
    <source>
        <strain evidence="9">wild</strain>
    </source>
</reference>
<dbReference type="GO" id="GO:0005737">
    <property type="term" value="C:cytoplasm"/>
    <property type="evidence" value="ECO:0007669"/>
    <property type="project" value="TreeGrafter"/>
</dbReference>
<dbReference type="GO" id="GO:0003676">
    <property type="term" value="F:nucleic acid binding"/>
    <property type="evidence" value="ECO:0007669"/>
    <property type="project" value="InterPro"/>
</dbReference>
<dbReference type="SMART" id="SM00490">
    <property type="entry name" value="HELICc"/>
    <property type="match status" value="1"/>
</dbReference>
<dbReference type="GO" id="GO:0005524">
    <property type="term" value="F:ATP binding"/>
    <property type="evidence" value="ECO:0007669"/>
    <property type="project" value="UniProtKB-KW"/>
</dbReference>
<dbReference type="SMART" id="SM00487">
    <property type="entry name" value="DEXDc"/>
    <property type="match status" value="1"/>
</dbReference>
<dbReference type="GO" id="GO:0005634">
    <property type="term" value="C:nucleus"/>
    <property type="evidence" value="ECO:0007669"/>
    <property type="project" value="TreeGrafter"/>
</dbReference>
<dbReference type="GO" id="GO:0043138">
    <property type="term" value="F:3'-5' DNA helicase activity"/>
    <property type="evidence" value="ECO:0007669"/>
    <property type="project" value="UniProtKB-EC"/>
</dbReference>
<organism evidence="8 9">
    <name type="scientific">Mytilus coruscus</name>
    <name type="common">Sea mussel</name>
    <dbReference type="NCBI Taxonomy" id="42192"/>
    <lineage>
        <taxon>Eukaryota</taxon>
        <taxon>Metazoa</taxon>
        <taxon>Spiralia</taxon>
        <taxon>Lophotrochozoa</taxon>
        <taxon>Mollusca</taxon>
        <taxon>Bivalvia</taxon>
        <taxon>Autobranchia</taxon>
        <taxon>Pteriomorphia</taxon>
        <taxon>Mytilida</taxon>
        <taxon>Mytiloidea</taxon>
        <taxon>Mytilidae</taxon>
        <taxon>Mytilinae</taxon>
        <taxon>Mytilus</taxon>
    </lineage>
</organism>
<dbReference type="Pfam" id="PF00270">
    <property type="entry name" value="DEAD"/>
    <property type="match status" value="1"/>
</dbReference>
<keyword evidence="3" id="KW-0067">ATP-binding</keyword>
<dbReference type="GO" id="GO:0005694">
    <property type="term" value="C:chromosome"/>
    <property type="evidence" value="ECO:0007669"/>
    <property type="project" value="TreeGrafter"/>
</dbReference>
<evidence type="ECO:0000256" key="1">
    <source>
        <dbReference type="ARBA" id="ARBA00005446"/>
    </source>
</evidence>
<dbReference type="InterPro" id="IPR011545">
    <property type="entry name" value="DEAD/DEAH_box_helicase_dom"/>
</dbReference>
<dbReference type="InterPro" id="IPR027417">
    <property type="entry name" value="P-loop_NTPase"/>
</dbReference>
<gene>
    <name evidence="8" type="ORF">MCOR_19491</name>
</gene>
<dbReference type="InterPro" id="IPR014001">
    <property type="entry name" value="Helicase_ATP-bd"/>
</dbReference>
<dbReference type="AlphaFoldDB" id="A0A6J8BIF4"/>
<evidence type="ECO:0000256" key="3">
    <source>
        <dbReference type="ARBA" id="ARBA00022840"/>
    </source>
</evidence>
<evidence type="ECO:0000313" key="9">
    <source>
        <dbReference type="Proteomes" id="UP000507470"/>
    </source>
</evidence>
<evidence type="ECO:0000259" key="7">
    <source>
        <dbReference type="PROSITE" id="PS51194"/>
    </source>
</evidence>
<dbReference type="Pfam" id="PF00271">
    <property type="entry name" value="Helicase_C"/>
    <property type="match status" value="1"/>
</dbReference>
<feature type="domain" description="Helicase C-terminal" evidence="7">
    <location>
        <begin position="152"/>
        <end position="302"/>
    </location>
</feature>
<sequence length="388" mass="43465">MADDTLDSMITEVCALFGVEMLKFEQREIVRSLLARKDCMAVLPTGFGKSLPYQIYLPLIRRMKAEPEPTEVFTPETVNNLEKLDVEAKIIVCCPLVSLMNDQIKRLETVPGLKSAFKGNSEEGDQQIKNGSIDVIFASPETLVGDPYWRSQLQQLSVGLIVLDEFHTITTCINEVSKLYKYTTTEVPMCKSLVEMFHSETSDKNKKKIIEAMCQMSSDVRIVFATTALGMGIDVVACHSIILYGSPRSILDLVQEIGRVGRDNANSVAILLHNSFHLRSVNKEVRTVFTTNTCRRHVLMSNFLQDTELEELAKKECNKHTCCDNCAKNCSCGDCEILQIESLIENVETVPHDSDSDTIEYEYNAAADDGVELFSSDDDFLAELDENI</sequence>
<dbReference type="EC" id="5.6.2.4" evidence="5"/>
<dbReference type="GO" id="GO:0009378">
    <property type="term" value="F:four-way junction helicase activity"/>
    <property type="evidence" value="ECO:0007669"/>
    <property type="project" value="TreeGrafter"/>
</dbReference>
<keyword evidence="2" id="KW-0547">Nucleotide-binding</keyword>
<dbReference type="PANTHER" id="PTHR13710:SF120">
    <property type="entry name" value="BIFUNCTIONAL 3'-5' EXONUCLEASE_ATP-DEPENDENT HELICASE WRN"/>
    <property type="match status" value="1"/>
</dbReference>
<dbReference type="GO" id="GO:0000724">
    <property type="term" value="P:double-strand break repair via homologous recombination"/>
    <property type="evidence" value="ECO:0007669"/>
    <property type="project" value="TreeGrafter"/>
</dbReference>
<accession>A0A6J8BIF4</accession>
<dbReference type="PROSITE" id="PS51192">
    <property type="entry name" value="HELICASE_ATP_BIND_1"/>
    <property type="match status" value="1"/>
</dbReference>
<evidence type="ECO:0000259" key="6">
    <source>
        <dbReference type="PROSITE" id="PS51192"/>
    </source>
</evidence>
<evidence type="ECO:0000256" key="4">
    <source>
        <dbReference type="ARBA" id="ARBA00034617"/>
    </source>
</evidence>
<evidence type="ECO:0000256" key="2">
    <source>
        <dbReference type="ARBA" id="ARBA00022741"/>
    </source>
</evidence>
<dbReference type="SUPFAM" id="SSF52540">
    <property type="entry name" value="P-loop containing nucleoside triphosphate hydrolases"/>
    <property type="match status" value="1"/>
</dbReference>
<dbReference type="OrthoDB" id="10261556at2759"/>